<reference evidence="3 4" key="1">
    <citation type="submission" date="2023-09" db="EMBL/GenBank/DDBJ databases">
        <authorList>
            <person name="Rey-Velasco X."/>
        </authorList>
    </citation>
    <scope>NUCLEOTIDE SEQUENCE [LARGE SCALE GENOMIC DNA]</scope>
    <source>
        <strain evidence="3 4">F390</strain>
    </source>
</reference>
<sequence length="570" mass="61424">MMFLRSRRPLLLSLAMMLALTGQNAAADTLVDNVDGMRFDRDGTVTRFAAMLVDDDGRVRQIYDQGQKLPRDVDYRLDGGGRTLLPGFVDAHLHVSDIGFAALTLDLSDTRSLAEARQRIALYAEQNPERAWIIGRGWNQEAWGLGQFPTAAQLDDLVTDRPVWLQRVDGHAGWANSAALVAAGIDVTTADPAGGRIERIGTSRQPAGVLVDNAMALIDAALPPVRAKDRDLALEKAQQILLARGITAVADMGTTLNGWQSYRRAGDLGRLQLRIVGYAAGTVDMEAIAGPGPTPWLYGDRLRLAGVKLYMDGALGSRGAWLKQPYADAATQTGLPLLSGTQMRNLMSRAALEGFQVAVHAIGDAANSEVLDAIAELNETYTGDRRWRIEHAQIVDPGDIARFAQLGTVASMQPQHQTSDWQMAQARLGPDRLTGAYAWAAMEDAGVPLAFGSDAPVEQPDVFAGLAAAISRMDATGQPAGGWLAEQRIVLSTALAAYTSGAAWAQQAEGRFGSLREGEWADFILLSANPFDTTPANLRAIEVLETWIAGRRVYAADKQQTGNKQQTGTR</sequence>
<dbReference type="Gene3D" id="2.30.40.10">
    <property type="entry name" value="Urease, subunit C, domain 1"/>
    <property type="match status" value="1"/>
</dbReference>
<protein>
    <submittedName>
        <fullName evidence="3">Amidohydrolase family protein</fullName>
    </submittedName>
</protein>
<dbReference type="Proteomes" id="UP001259803">
    <property type="component" value="Unassembled WGS sequence"/>
</dbReference>
<keyword evidence="1" id="KW-0732">Signal</keyword>
<keyword evidence="4" id="KW-1185">Reference proteome</keyword>
<dbReference type="EMBL" id="JAVRHS010000003">
    <property type="protein sequence ID" value="MDT0575678.1"/>
    <property type="molecule type" value="Genomic_DNA"/>
</dbReference>
<dbReference type="RefSeq" id="WP_311340253.1">
    <property type="nucleotide sequence ID" value="NZ_JAVRHS010000003.1"/>
</dbReference>
<dbReference type="PANTHER" id="PTHR22642:SF2">
    <property type="entry name" value="PROTEIN LONG AFTER FAR-RED 3"/>
    <property type="match status" value="1"/>
</dbReference>
<gene>
    <name evidence="3" type="ORF">RM533_05725</name>
</gene>
<organism evidence="3 4">
    <name type="scientific">Croceicoccus esteveae</name>
    <dbReference type="NCBI Taxonomy" id="3075597"/>
    <lineage>
        <taxon>Bacteria</taxon>
        <taxon>Pseudomonadati</taxon>
        <taxon>Pseudomonadota</taxon>
        <taxon>Alphaproteobacteria</taxon>
        <taxon>Sphingomonadales</taxon>
        <taxon>Erythrobacteraceae</taxon>
        <taxon>Croceicoccus</taxon>
    </lineage>
</organism>
<feature type="domain" description="Amidohydrolase 3" evidence="2">
    <location>
        <begin position="78"/>
        <end position="554"/>
    </location>
</feature>
<dbReference type="Gene3D" id="3.10.310.70">
    <property type="match status" value="1"/>
</dbReference>
<feature type="signal peptide" evidence="1">
    <location>
        <begin position="1"/>
        <end position="27"/>
    </location>
</feature>
<name>A0ABU2ZGG0_9SPHN</name>
<evidence type="ECO:0000256" key="1">
    <source>
        <dbReference type="SAM" id="SignalP"/>
    </source>
</evidence>
<proteinExistence type="predicted"/>
<evidence type="ECO:0000313" key="4">
    <source>
        <dbReference type="Proteomes" id="UP001259803"/>
    </source>
</evidence>
<dbReference type="SUPFAM" id="SSF51556">
    <property type="entry name" value="Metallo-dependent hydrolases"/>
    <property type="match status" value="1"/>
</dbReference>
<evidence type="ECO:0000259" key="2">
    <source>
        <dbReference type="Pfam" id="PF07969"/>
    </source>
</evidence>
<dbReference type="InterPro" id="IPR032466">
    <property type="entry name" value="Metal_Hydrolase"/>
</dbReference>
<dbReference type="InterPro" id="IPR033932">
    <property type="entry name" value="YtcJ-like"/>
</dbReference>
<dbReference type="Gene3D" id="3.20.20.140">
    <property type="entry name" value="Metal-dependent hydrolases"/>
    <property type="match status" value="1"/>
</dbReference>
<feature type="chain" id="PRO_5046943874" evidence="1">
    <location>
        <begin position="28"/>
        <end position="570"/>
    </location>
</feature>
<comment type="caution">
    <text evidence="3">The sequence shown here is derived from an EMBL/GenBank/DDBJ whole genome shotgun (WGS) entry which is preliminary data.</text>
</comment>
<dbReference type="Pfam" id="PF07969">
    <property type="entry name" value="Amidohydro_3"/>
    <property type="match status" value="1"/>
</dbReference>
<evidence type="ECO:0000313" key="3">
    <source>
        <dbReference type="EMBL" id="MDT0575678.1"/>
    </source>
</evidence>
<dbReference type="PANTHER" id="PTHR22642">
    <property type="entry name" value="IMIDAZOLONEPROPIONASE"/>
    <property type="match status" value="1"/>
</dbReference>
<accession>A0ABU2ZGG0</accession>
<dbReference type="InterPro" id="IPR011059">
    <property type="entry name" value="Metal-dep_hydrolase_composite"/>
</dbReference>
<dbReference type="CDD" id="cd01300">
    <property type="entry name" value="YtcJ_like"/>
    <property type="match status" value="1"/>
</dbReference>
<dbReference type="InterPro" id="IPR013108">
    <property type="entry name" value="Amidohydro_3"/>
</dbReference>
<dbReference type="SUPFAM" id="SSF51338">
    <property type="entry name" value="Composite domain of metallo-dependent hydrolases"/>
    <property type="match status" value="1"/>
</dbReference>